<protein>
    <submittedName>
        <fullName evidence="2">Uncharacterized protein</fullName>
    </submittedName>
</protein>
<feature type="region of interest" description="Disordered" evidence="1">
    <location>
        <begin position="137"/>
        <end position="166"/>
    </location>
</feature>
<name>A0AAN8RFE5_9PEZI</name>
<organism evidence="2 3">
    <name type="scientific">Orbilia javanica</name>
    <dbReference type="NCBI Taxonomy" id="47235"/>
    <lineage>
        <taxon>Eukaryota</taxon>
        <taxon>Fungi</taxon>
        <taxon>Dikarya</taxon>
        <taxon>Ascomycota</taxon>
        <taxon>Pezizomycotina</taxon>
        <taxon>Orbiliomycetes</taxon>
        <taxon>Orbiliales</taxon>
        <taxon>Orbiliaceae</taxon>
        <taxon>Orbilia</taxon>
    </lineage>
</organism>
<sequence>MHLYQDIADHFKNLDLWLEWECVRVTPLSFGRKNASLARLYGSKPLDQAYLNAVNSVDGSPPMPSDSLAYQILVSDVYKICVDKSKDLSSMLRGRRRVIIPREPKGYPTRFFLNTHREMCAIAARVRAEEQAEALMVEPEITESESAPDEASTGTSQHLQDPSSNT</sequence>
<evidence type="ECO:0000256" key="1">
    <source>
        <dbReference type="SAM" id="MobiDB-lite"/>
    </source>
</evidence>
<dbReference type="Proteomes" id="UP001313282">
    <property type="component" value="Unassembled WGS sequence"/>
</dbReference>
<comment type="caution">
    <text evidence="2">The sequence shown here is derived from an EMBL/GenBank/DDBJ whole genome shotgun (WGS) entry which is preliminary data.</text>
</comment>
<reference evidence="2 3" key="1">
    <citation type="submission" date="2019-10" db="EMBL/GenBank/DDBJ databases">
        <authorList>
            <person name="Palmer J.M."/>
        </authorList>
    </citation>
    <scope>NUCLEOTIDE SEQUENCE [LARGE SCALE GENOMIC DNA]</scope>
    <source>
        <strain evidence="2 3">TWF718</strain>
    </source>
</reference>
<keyword evidence="3" id="KW-1185">Reference proteome</keyword>
<gene>
    <name evidence="2" type="ORF">TWF718_009934</name>
</gene>
<dbReference type="EMBL" id="JAVHNR010000007">
    <property type="protein sequence ID" value="KAK6337150.1"/>
    <property type="molecule type" value="Genomic_DNA"/>
</dbReference>
<proteinExistence type="predicted"/>
<evidence type="ECO:0000313" key="2">
    <source>
        <dbReference type="EMBL" id="KAK6337150.1"/>
    </source>
</evidence>
<dbReference type="AlphaFoldDB" id="A0AAN8RFE5"/>
<evidence type="ECO:0000313" key="3">
    <source>
        <dbReference type="Proteomes" id="UP001313282"/>
    </source>
</evidence>
<feature type="compositionally biased region" description="Polar residues" evidence="1">
    <location>
        <begin position="152"/>
        <end position="166"/>
    </location>
</feature>
<accession>A0AAN8RFE5</accession>